<comment type="pathway">
    <text evidence="2">Secondary metabolite biosynthesis.</text>
</comment>
<feature type="transmembrane region" description="Helical" evidence="10">
    <location>
        <begin position="147"/>
        <end position="168"/>
    </location>
</feature>
<evidence type="ECO:0000256" key="2">
    <source>
        <dbReference type="ARBA" id="ARBA00005179"/>
    </source>
</evidence>
<sequence>MENYSTSGAHDETKSFIENQSEHEESDIANQEQPSRKVIHPVLNLIQKIIFQALLWIIYQFKQYMNPKIMLANYCAYAYVTGELIMAMGSVLAWTVLGLELEPHFNKPYMATSIQDFWGKRWNLVMPNALRLVVYKPLKKRVLSRSPFGAMFPTIVAVMATFVVSGLVHETVPYYFARMRPSWEITGFFVLQGLGVTVEITLKKLLLMKRIAWRMNRVVSGVLVLGFVMVVLCGCFSRLF</sequence>
<feature type="transmembrane region" description="Helical" evidence="10">
    <location>
        <begin position="71"/>
        <end position="97"/>
    </location>
</feature>
<evidence type="ECO:0000256" key="8">
    <source>
        <dbReference type="ARBA" id="ARBA00023315"/>
    </source>
</evidence>
<evidence type="ECO:0000313" key="12">
    <source>
        <dbReference type="EMBL" id="KAK9152703.1"/>
    </source>
</evidence>
<organism evidence="12 13">
    <name type="scientific">Stephania japonica</name>
    <dbReference type="NCBI Taxonomy" id="461633"/>
    <lineage>
        <taxon>Eukaryota</taxon>
        <taxon>Viridiplantae</taxon>
        <taxon>Streptophyta</taxon>
        <taxon>Embryophyta</taxon>
        <taxon>Tracheophyta</taxon>
        <taxon>Spermatophyta</taxon>
        <taxon>Magnoliopsida</taxon>
        <taxon>Ranunculales</taxon>
        <taxon>Menispermaceae</taxon>
        <taxon>Menispermoideae</taxon>
        <taxon>Cissampelideae</taxon>
        <taxon>Stephania</taxon>
    </lineage>
</organism>
<evidence type="ECO:0000256" key="6">
    <source>
        <dbReference type="ARBA" id="ARBA00022989"/>
    </source>
</evidence>
<evidence type="ECO:0000256" key="9">
    <source>
        <dbReference type="SAM" id="MobiDB-lite"/>
    </source>
</evidence>
<evidence type="ECO:0000259" key="11">
    <source>
        <dbReference type="Pfam" id="PF13813"/>
    </source>
</evidence>
<keyword evidence="4" id="KW-0808">Transferase</keyword>
<comment type="similarity">
    <text evidence="3">Belongs to the wax synthase family.</text>
</comment>
<evidence type="ECO:0000256" key="10">
    <source>
        <dbReference type="SAM" id="Phobius"/>
    </source>
</evidence>
<dbReference type="EMBL" id="JBBNAE010000001">
    <property type="protein sequence ID" value="KAK9152703.1"/>
    <property type="molecule type" value="Genomic_DNA"/>
</dbReference>
<dbReference type="GO" id="GO:0016020">
    <property type="term" value="C:membrane"/>
    <property type="evidence" value="ECO:0007669"/>
    <property type="project" value="UniProtKB-SubCell"/>
</dbReference>
<comment type="caution">
    <text evidence="12">The sequence shown here is derived from an EMBL/GenBank/DDBJ whole genome shotgun (WGS) entry which is preliminary data.</text>
</comment>
<proteinExistence type="inferred from homology"/>
<comment type="subcellular location">
    <subcellularLocation>
        <location evidence="1">Membrane</location>
        <topology evidence="1">Multi-pass membrane protein</topology>
    </subcellularLocation>
</comment>
<protein>
    <recommendedName>
        <fullName evidence="11">Wax synthase domain-containing protein</fullName>
    </recommendedName>
</protein>
<gene>
    <name evidence="12" type="ORF">Sjap_000183</name>
</gene>
<evidence type="ECO:0000313" key="13">
    <source>
        <dbReference type="Proteomes" id="UP001417504"/>
    </source>
</evidence>
<dbReference type="Pfam" id="PF13813">
    <property type="entry name" value="MBOAT_2"/>
    <property type="match status" value="1"/>
</dbReference>
<keyword evidence="13" id="KW-1185">Reference proteome</keyword>
<keyword evidence="5 10" id="KW-0812">Transmembrane</keyword>
<dbReference type="PANTHER" id="PTHR31595">
    <property type="entry name" value="LONG-CHAIN-ALCOHOL O-FATTY-ACYLTRANSFERASE 3-RELATED"/>
    <property type="match status" value="1"/>
</dbReference>
<dbReference type="PANTHER" id="PTHR31595:SF57">
    <property type="entry name" value="OS04G0481900 PROTEIN"/>
    <property type="match status" value="1"/>
</dbReference>
<feature type="region of interest" description="Disordered" evidence="9">
    <location>
        <begin position="1"/>
        <end position="33"/>
    </location>
</feature>
<dbReference type="GO" id="GO:0006629">
    <property type="term" value="P:lipid metabolic process"/>
    <property type="evidence" value="ECO:0007669"/>
    <property type="project" value="InterPro"/>
</dbReference>
<feature type="transmembrane region" description="Helical" evidence="10">
    <location>
        <begin position="218"/>
        <end position="239"/>
    </location>
</feature>
<keyword evidence="6 10" id="KW-1133">Transmembrane helix</keyword>
<keyword evidence="7 10" id="KW-0472">Membrane</keyword>
<reference evidence="12 13" key="1">
    <citation type="submission" date="2024-01" db="EMBL/GenBank/DDBJ databases">
        <title>Genome assemblies of Stephania.</title>
        <authorList>
            <person name="Yang L."/>
        </authorList>
    </citation>
    <scope>NUCLEOTIDE SEQUENCE [LARGE SCALE GENOMIC DNA]</scope>
    <source>
        <strain evidence="12">QJT</strain>
        <tissue evidence="12">Leaf</tissue>
    </source>
</reference>
<feature type="compositionally biased region" description="Basic and acidic residues" evidence="9">
    <location>
        <begin position="9"/>
        <end position="23"/>
    </location>
</feature>
<dbReference type="InterPro" id="IPR032805">
    <property type="entry name" value="Wax_synthase_dom"/>
</dbReference>
<dbReference type="AlphaFoldDB" id="A0AAP0KJ51"/>
<evidence type="ECO:0000256" key="3">
    <source>
        <dbReference type="ARBA" id="ARBA00007282"/>
    </source>
</evidence>
<evidence type="ECO:0000256" key="1">
    <source>
        <dbReference type="ARBA" id="ARBA00004141"/>
    </source>
</evidence>
<dbReference type="GO" id="GO:0008374">
    <property type="term" value="F:O-acyltransferase activity"/>
    <property type="evidence" value="ECO:0007669"/>
    <property type="project" value="InterPro"/>
</dbReference>
<evidence type="ECO:0000256" key="7">
    <source>
        <dbReference type="ARBA" id="ARBA00023136"/>
    </source>
</evidence>
<name>A0AAP0KJ51_9MAGN</name>
<evidence type="ECO:0000256" key="5">
    <source>
        <dbReference type="ARBA" id="ARBA00022692"/>
    </source>
</evidence>
<evidence type="ECO:0000256" key="4">
    <source>
        <dbReference type="ARBA" id="ARBA00022679"/>
    </source>
</evidence>
<feature type="domain" description="Wax synthase" evidence="11">
    <location>
        <begin position="102"/>
        <end position="191"/>
    </location>
</feature>
<keyword evidence="8" id="KW-0012">Acyltransferase</keyword>
<accession>A0AAP0KJ51</accession>
<dbReference type="InterPro" id="IPR044851">
    <property type="entry name" value="Wax_synthase"/>
</dbReference>
<dbReference type="Proteomes" id="UP001417504">
    <property type="component" value="Unassembled WGS sequence"/>
</dbReference>